<comment type="caution">
    <text evidence="1">The sequence shown here is derived from an EMBL/GenBank/DDBJ whole genome shotgun (WGS) entry which is preliminary data.</text>
</comment>
<name>A0A9P9JAT0_9HYPO</name>
<organism evidence="1 2">
    <name type="scientific">Dactylonectria macrodidyma</name>
    <dbReference type="NCBI Taxonomy" id="307937"/>
    <lineage>
        <taxon>Eukaryota</taxon>
        <taxon>Fungi</taxon>
        <taxon>Dikarya</taxon>
        <taxon>Ascomycota</taxon>
        <taxon>Pezizomycotina</taxon>
        <taxon>Sordariomycetes</taxon>
        <taxon>Hypocreomycetidae</taxon>
        <taxon>Hypocreales</taxon>
        <taxon>Nectriaceae</taxon>
        <taxon>Dactylonectria</taxon>
    </lineage>
</organism>
<reference evidence="1" key="1">
    <citation type="journal article" date="2021" name="Nat. Commun.">
        <title>Genetic determinants of endophytism in the Arabidopsis root mycobiome.</title>
        <authorList>
            <person name="Mesny F."/>
            <person name="Miyauchi S."/>
            <person name="Thiergart T."/>
            <person name="Pickel B."/>
            <person name="Atanasova L."/>
            <person name="Karlsson M."/>
            <person name="Huettel B."/>
            <person name="Barry K.W."/>
            <person name="Haridas S."/>
            <person name="Chen C."/>
            <person name="Bauer D."/>
            <person name="Andreopoulos W."/>
            <person name="Pangilinan J."/>
            <person name="LaButti K."/>
            <person name="Riley R."/>
            <person name="Lipzen A."/>
            <person name="Clum A."/>
            <person name="Drula E."/>
            <person name="Henrissat B."/>
            <person name="Kohler A."/>
            <person name="Grigoriev I.V."/>
            <person name="Martin F.M."/>
            <person name="Hacquard S."/>
        </authorList>
    </citation>
    <scope>NUCLEOTIDE SEQUENCE</scope>
    <source>
        <strain evidence="1">MPI-CAGE-AT-0147</strain>
    </source>
</reference>
<dbReference type="EMBL" id="JAGMUV010000006">
    <property type="protein sequence ID" value="KAH7152770.1"/>
    <property type="molecule type" value="Genomic_DNA"/>
</dbReference>
<dbReference type="Proteomes" id="UP000738349">
    <property type="component" value="Unassembled WGS sequence"/>
</dbReference>
<proteinExistence type="predicted"/>
<keyword evidence="2" id="KW-1185">Reference proteome</keyword>
<protein>
    <submittedName>
        <fullName evidence="1">Uncharacterized protein</fullName>
    </submittedName>
</protein>
<dbReference type="AlphaFoldDB" id="A0A9P9JAT0"/>
<sequence>MKRCTAVCSGRARVGFGVQPRRWASHDRSRLTEKALLEQAESQLGLDVDGNRVRIDTDTKTVNTAVGQLPISPIMDPDWIRGGRREKKRAPGIISGQFRKKLSNNPFAMALLSPIRHCTNTETSLPRYFLQDFELVEHPMNEDEAWWAPGPLALDSVLPVYVPGPWSSTGQTDRKVIRERKAAISNIELRADKATIEADIAGRPVIAEPTVVTESAVAAEPTSKYELPTVPTVHEKRKQGAITIYILARKAVVETISKESASKASKSKPNTPIRNRFLFLRRGTATNALSTGSGIWRSDMHDFVLRQHRRCVVDALIYRADRSKRPDYRFMVKADTWDEAKTVDKKGCILWQSDKVDPIADSYATLDLDNAKFAEKMPVHNLTWLLGEEELQRLRESSETFRDNKIVVLKLWRSESMRKLHLLLWRLQGYQAEIKRGVEW</sequence>
<evidence type="ECO:0000313" key="1">
    <source>
        <dbReference type="EMBL" id="KAH7152770.1"/>
    </source>
</evidence>
<dbReference type="OrthoDB" id="3363286at2759"/>
<gene>
    <name evidence="1" type="ORF">EDB81DRAFT_433714</name>
</gene>
<evidence type="ECO:0000313" key="2">
    <source>
        <dbReference type="Proteomes" id="UP000738349"/>
    </source>
</evidence>
<accession>A0A9P9JAT0</accession>